<dbReference type="RefSeq" id="WP_013199893.1">
    <property type="nucleotide sequence ID" value="NC_014305.1"/>
</dbReference>
<reference evidence="1 2" key="1">
    <citation type="journal article" date="2010" name="BMC Genomics">
        <title>Genome comparison of the epiphytic bacteria Erwinia billingiae and E. tasmaniensis with the pear pathogen E. pyrifoliae.</title>
        <authorList>
            <person name="Kube M."/>
            <person name="Migdoll A.M."/>
            <person name="Gehring I."/>
            <person name="Heitmann K."/>
            <person name="Mayer Y."/>
            <person name="Kuhl H."/>
            <person name="Knaust F."/>
            <person name="Geider K."/>
            <person name="Reinhardt R."/>
        </authorList>
    </citation>
    <scope>NUCLEOTIDE SEQUENCE [LARGE SCALE GENOMIC DNA]</scope>
    <source>
        <strain evidence="1 2">Eb661</strain>
        <plasmid evidence="1">pEB170</plasmid>
    </source>
</reference>
<dbReference type="Gene3D" id="1.20.120.450">
    <property type="entry name" value="dinb family like domain"/>
    <property type="match status" value="1"/>
</dbReference>
<proteinExistence type="predicted"/>
<dbReference type="Proteomes" id="UP000008793">
    <property type="component" value="Plasmid pEB170"/>
</dbReference>
<keyword evidence="1" id="KW-0614">Plasmid</keyword>
<evidence type="ECO:0000313" key="2">
    <source>
        <dbReference type="Proteomes" id="UP000008793"/>
    </source>
</evidence>
<dbReference type="GeneID" id="90509868"/>
<geneLocation type="plasmid" evidence="1 2">
    <name>pEB170</name>
</geneLocation>
<dbReference type="EMBL" id="FP236830">
    <property type="protein sequence ID" value="CAX53526.1"/>
    <property type="molecule type" value="Genomic_DNA"/>
</dbReference>
<dbReference type="SUPFAM" id="SSF109854">
    <property type="entry name" value="DinB/YfiT-like putative metalloenzymes"/>
    <property type="match status" value="1"/>
</dbReference>
<evidence type="ECO:0000313" key="1">
    <source>
        <dbReference type="EMBL" id="CAX53526.1"/>
    </source>
</evidence>
<gene>
    <name evidence="1" type="ordered locus">EbC_pEb17200730</name>
</gene>
<accession>D8MJS8</accession>
<dbReference type="InterPro" id="IPR034660">
    <property type="entry name" value="DinB/YfiT-like"/>
</dbReference>
<sequence>MYRATALTLLKYKRWVDARMLSAIAATDALKHPRNMQKMLRLMNHVHVGDMVVRANLTGEIHAYRTLKPRRTPDISSLQLSMLACSNWYVEHVAAMVQADYDTVITYRRIDGKMAQLTTLCLIEQVLLQGTRHRAEVSWLISSCGGVAPDEGLMRFMRPPPRTWVKEAL</sequence>
<name>D8MJS8_ERWBE</name>
<protein>
    <submittedName>
        <fullName evidence="1">DinB family protein</fullName>
    </submittedName>
</protein>
<dbReference type="KEGG" id="ebi:EbC_pEb17200730"/>
<dbReference type="AlphaFoldDB" id="D8MJS8"/>
<keyword evidence="2" id="KW-1185">Reference proteome</keyword>
<dbReference type="HOGENOM" id="CLU_101283_2_1_6"/>
<organism evidence="2">
    <name type="scientific">Erwinia billingiae (strain Eb661)</name>
    <dbReference type="NCBI Taxonomy" id="634500"/>
    <lineage>
        <taxon>Bacteria</taxon>
        <taxon>Pseudomonadati</taxon>
        <taxon>Pseudomonadota</taxon>
        <taxon>Gammaproteobacteria</taxon>
        <taxon>Enterobacterales</taxon>
        <taxon>Erwiniaceae</taxon>
        <taxon>Erwinia</taxon>
    </lineage>
</organism>